<dbReference type="Gene3D" id="3.90.320.10">
    <property type="match status" value="1"/>
</dbReference>
<evidence type="ECO:0000313" key="3">
    <source>
        <dbReference type="Proteomes" id="UP000029723"/>
    </source>
</evidence>
<dbReference type="RefSeq" id="WP_036926209.1">
    <property type="nucleotide sequence ID" value="NZ_JRPQ01000055.1"/>
</dbReference>
<dbReference type="OrthoDB" id="9762792at2"/>
<comment type="caution">
    <text evidence="2">The sequence shown here is derived from an EMBL/GenBank/DDBJ whole genome shotgun (WGS) entry which is preliminary data.</text>
</comment>
<reference evidence="2 3" key="1">
    <citation type="submission" date="2014-07" db="EMBL/GenBank/DDBJ databases">
        <authorList>
            <person name="McCorrison J."/>
            <person name="Sanka R."/>
            <person name="Torralba M."/>
            <person name="Gillis M."/>
            <person name="Haft D.H."/>
            <person name="Methe B."/>
            <person name="Sutton G."/>
            <person name="Nelson K.E."/>
        </authorList>
    </citation>
    <scope>NUCLEOTIDE SEQUENCE [LARGE SCALE GENOMIC DNA]</scope>
    <source>
        <strain evidence="2 3">S9-PR14</strain>
    </source>
</reference>
<dbReference type="InterPro" id="IPR011335">
    <property type="entry name" value="Restrct_endonuc-II-like"/>
</dbReference>
<dbReference type="InterPro" id="IPR011604">
    <property type="entry name" value="PDDEXK-like_dom_sf"/>
</dbReference>
<protein>
    <submittedName>
        <fullName evidence="2">Nuclease</fullName>
    </submittedName>
</protein>
<feature type="domain" description="PD-(D/E)XK endonuclease-like" evidence="1">
    <location>
        <begin position="647"/>
        <end position="949"/>
    </location>
</feature>
<name>A0A098YW13_9BACT</name>
<accession>A0A098YW13</accession>
<dbReference type="InterPro" id="IPR027417">
    <property type="entry name" value="P-loop_NTPase"/>
</dbReference>
<dbReference type="InterPro" id="IPR038726">
    <property type="entry name" value="PDDEXK_AddAB-type"/>
</dbReference>
<dbReference type="EMBL" id="JRPQ01000055">
    <property type="protein sequence ID" value="KGI22768.1"/>
    <property type="molecule type" value="Genomic_DNA"/>
</dbReference>
<dbReference type="Pfam" id="PF12705">
    <property type="entry name" value="PDDEXK_1"/>
    <property type="match status" value="1"/>
</dbReference>
<organism evidence="2 3">
    <name type="scientific">Hoylesella timonensis S9-PR14</name>
    <dbReference type="NCBI Taxonomy" id="1401062"/>
    <lineage>
        <taxon>Bacteria</taxon>
        <taxon>Pseudomonadati</taxon>
        <taxon>Bacteroidota</taxon>
        <taxon>Bacteroidia</taxon>
        <taxon>Bacteroidales</taxon>
        <taxon>Prevotellaceae</taxon>
        <taxon>Hoylesella</taxon>
    </lineage>
</organism>
<evidence type="ECO:0000259" key="1">
    <source>
        <dbReference type="Pfam" id="PF12705"/>
    </source>
</evidence>
<evidence type="ECO:0000313" key="2">
    <source>
        <dbReference type="EMBL" id="KGI22768.1"/>
    </source>
</evidence>
<proteinExistence type="predicted"/>
<dbReference type="SUPFAM" id="SSF52980">
    <property type="entry name" value="Restriction endonuclease-like"/>
    <property type="match status" value="1"/>
</dbReference>
<dbReference type="AlphaFoldDB" id="A0A098YW13"/>
<dbReference type="SUPFAM" id="SSF52540">
    <property type="entry name" value="P-loop containing nucleoside triphosphate hydrolases"/>
    <property type="match status" value="1"/>
</dbReference>
<sequence>MKYSFLEYVAKDLLEKFGTNLSHIAVVFPNKRASLFLNKYLAQLSDRPLWSPSYLTISDLFRQHSTLTVGDPIKLICDLHKSFITCTGREDTLDVFYAWGELLLADYDDIDKNLADADKVFANLQNIHELDDISYLSEHQKQILQKFFSNFDENHHTELKRRFIELWSHLSDIYHHFNEKLSLQGLAYEGALYRNVVSDKNLSFEFDQYIFVGFNVLQQVEQELFRHLKSMGKAKFYWDFDDYYMSDEKQEASHFIRQYLDVFPNELDCHNADIYQQFKQPKQITYLSAPTETIQARYISEWLQHNGRMEAGIKTAIVMCDESILQTVIHCIPPEVSKVNITTGYPLAQSPVASLIHQLLKLQLSSYAHNGKYRLTEVKRMLSHPYIKYLSENAPELMANLEENKHYFPTRKELSVDAGLTLVFKELVDDSTNLYLTEWILEILQLIGKNGRDSEDAFFQESVFRMYTLMNRLHELIHSGDLRIQLTTYEKLILQLIQNTSIPFHGEPAEGIQIMGVLETRNLDFDHILILSCNEGNMPKGVNDASFIPYSIREAYGLTTVKHKVAIYAYYFHRLLQRASDITLTYNNSTEGSHKSEMSRFMLQMLVESGHPIQKIAMLSGQEIKHHEAHPIEKKEMVMEVLYNLNQISPTAINRYMRCQLQFYYNTIAKLYEPEPDNDIDNRMFGNIFHRSAELIYTSLQQESEWIKPTQLNKLRTKSQLLERFVDQAFYEEIYKSKDKVRPIEYNGLQLINRKVIIDYLKRLLKIDEALAPFRILSLEERVNTTISFETAQGLKTITVGGIIDRLDEVTDPDDTHRIRVVDYKTGRPATSVPTDVEDIFSDDNLTEKHKDYYLQTFLYANIVRQHQELNPEGLPVSPALLFIQRNPDDDFDPTLLLSKEKVSDIGTYSSDFSKHLQQVLTDIYDSSHPFTPTQDNKRCTYCPYKRICGRN</sequence>
<gene>
    <name evidence="2" type="ORF">HMPREF9304_02645</name>
</gene>
<dbReference type="Proteomes" id="UP000029723">
    <property type="component" value="Unassembled WGS sequence"/>
</dbReference>